<dbReference type="InterPro" id="IPR046806">
    <property type="entry name" value="MrpA_C/MbhE"/>
</dbReference>
<evidence type="ECO:0000256" key="2">
    <source>
        <dbReference type="ARBA" id="ARBA00022448"/>
    </source>
</evidence>
<dbReference type="Pfam" id="PF20501">
    <property type="entry name" value="MbhE"/>
    <property type="match status" value="1"/>
</dbReference>
<dbReference type="PRINTS" id="PR01434">
    <property type="entry name" value="NADHDHGNASE5"/>
</dbReference>
<name>A0A2V4AIE9_9PSEU</name>
<dbReference type="GO" id="GO:0005886">
    <property type="term" value="C:plasma membrane"/>
    <property type="evidence" value="ECO:0007669"/>
    <property type="project" value="UniProtKB-SubCell"/>
</dbReference>
<evidence type="ECO:0000259" key="9">
    <source>
        <dbReference type="Pfam" id="PF13244"/>
    </source>
</evidence>
<comment type="caution">
    <text evidence="11">The sequence shown here is derived from an EMBL/GenBank/DDBJ whole genome shotgun (WGS) entry which is preliminary data.</text>
</comment>
<dbReference type="EMBL" id="MASW01000007">
    <property type="protein sequence ID" value="PXY19708.1"/>
    <property type="molecule type" value="Genomic_DNA"/>
</dbReference>
<evidence type="ECO:0000256" key="7">
    <source>
        <dbReference type="RuleBase" id="RU000320"/>
    </source>
</evidence>
<dbReference type="AlphaFoldDB" id="A0A2V4AIE9"/>
<dbReference type="RefSeq" id="WP_112285612.1">
    <property type="nucleotide sequence ID" value="NZ_MASW01000007.1"/>
</dbReference>
<protein>
    <submittedName>
        <fullName evidence="11">NADH dehydrogenase</fullName>
    </submittedName>
</protein>
<feature type="domain" description="NADH:quinone oxidoreductase/Mrp antiporter transmembrane" evidence="8">
    <location>
        <begin position="121"/>
        <end position="402"/>
    </location>
</feature>
<evidence type="ECO:0000313" key="11">
    <source>
        <dbReference type="EMBL" id="PXY19708.1"/>
    </source>
</evidence>
<keyword evidence="3" id="KW-1003">Cell membrane</keyword>
<keyword evidence="6" id="KW-0472">Membrane</keyword>
<feature type="domain" description="MrpA C-terminal/MbhD" evidence="9">
    <location>
        <begin position="591"/>
        <end position="655"/>
    </location>
</feature>
<organism evidence="11 12">
    <name type="scientific">Prauserella muralis</name>
    <dbReference type="NCBI Taxonomy" id="588067"/>
    <lineage>
        <taxon>Bacteria</taxon>
        <taxon>Bacillati</taxon>
        <taxon>Actinomycetota</taxon>
        <taxon>Actinomycetes</taxon>
        <taxon>Pseudonocardiales</taxon>
        <taxon>Pseudonocardiaceae</taxon>
        <taxon>Prauserella</taxon>
    </lineage>
</organism>
<keyword evidence="4 7" id="KW-0812">Transmembrane</keyword>
<evidence type="ECO:0000256" key="3">
    <source>
        <dbReference type="ARBA" id="ARBA00022475"/>
    </source>
</evidence>
<feature type="domain" description="MrpA C-terminal/MbhE" evidence="10">
    <location>
        <begin position="668"/>
        <end position="746"/>
    </location>
</feature>
<dbReference type="OrthoDB" id="9811798at2"/>
<dbReference type="Proteomes" id="UP000249915">
    <property type="component" value="Unassembled WGS sequence"/>
</dbReference>
<dbReference type="Gene3D" id="1.20.120.1200">
    <property type="entry name" value="NADH-ubiquinone/plastoquinone oxidoreductase chain 6, subunit NuoJ"/>
    <property type="match status" value="1"/>
</dbReference>
<dbReference type="InterPro" id="IPR001750">
    <property type="entry name" value="ND/Mrp_TM"/>
</dbReference>
<dbReference type="InterPro" id="IPR042106">
    <property type="entry name" value="Nuo/plastoQ_OxRdtase_6_NuoJ"/>
</dbReference>
<sequence length="776" mass="79938">MLIAIAALVATAAVLPAVARRWGRAAFAVGSVVVLATLGLALVRYTAGYRTESLAWAPVAGLEFTVRLDALALLMTVLVSGIGAVVLAYFTRYASRGEEGIGRDAAVLVLFAGAMLGLVLADDVLSLYLFWELTSICSFLLVGGNGLKGEARRAAKQALLVTILGGLAMLLGLILLGTAAGTFRVSELVASPPGGGVAVAGIVLVLVGVFTKSAQLPFHPWLPAAMVAPTPVSAYLHAAAMVKAGVYLVARLAPAFAERPVWWVPLVVIGLATMVLGGWRALRQHDLKLLLAFGTVSQLGFLLVLLAVGTYTAALAGAALLLAHGLFKSALFLTAGVIDTRAGTRDVRELSGLGRRWPLLAACATLAAASMAGLPPLVGFVAKEAAFKAFTHADPRSALVLVGVLAGSVLTVAYTLRFLIGAFGGRGAEPGEVGRPGVVLTTAVAVPVAASVVLGVAPGVAELLAGDYAGVFGAATYHLELWHGFTPPLLESAIVLAAGYLLYRRTAAATRAGAALPGVLDAQRGYRAAVVGLEALARGVTSRLQTGSLPAYVGIILVTVIGVPAVGLLTGPIEQLSPRAWNSALQLPLTVLALAAAATVPFARRRLTAVLLTGLVGYAIGGVFLVVGAPDLALAQVLVETLTLVVFVFVLRRFPPAFRRVERESPLRHRTRLVVACAGGAFVALLTLVFSSLRERPSEAGAAYVASAKDEAGATNVVNAIIVDFRALDTLGEITVLLVAATGAASLGLAARSARRRALPTADGDRGQREDEEVTA</sequence>
<comment type="subcellular location">
    <subcellularLocation>
        <location evidence="1">Cell membrane</location>
        <topology evidence="1">Multi-pass membrane protein</topology>
    </subcellularLocation>
    <subcellularLocation>
        <location evidence="7">Membrane</location>
        <topology evidence="7">Multi-pass membrane protein</topology>
    </subcellularLocation>
</comment>
<evidence type="ECO:0000256" key="1">
    <source>
        <dbReference type="ARBA" id="ARBA00004651"/>
    </source>
</evidence>
<gene>
    <name evidence="11" type="ORF">BAY60_31460</name>
</gene>
<evidence type="ECO:0000256" key="6">
    <source>
        <dbReference type="ARBA" id="ARBA00023136"/>
    </source>
</evidence>
<dbReference type="InterPro" id="IPR025383">
    <property type="entry name" value="MrpA_C/MbhD"/>
</dbReference>
<dbReference type="PANTHER" id="PTHR43373:SF1">
    <property type="entry name" value="NA(+)_H(+) ANTIPORTER SUBUNIT A"/>
    <property type="match status" value="1"/>
</dbReference>
<proteinExistence type="predicted"/>
<keyword evidence="5" id="KW-1133">Transmembrane helix</keyword>
<accession>A0A2V4AIE9</accession>
<evidence type="ECO:0000256" key="5">
    <source>
        <dbReference type="ARBA" id="ARBA00022989"/>
    </source>
</evidence>
<evidence type="ECO:0000313" key="12">
    <source>
        <dbReference type="Proteomes" id="UP000249915"/>
    </source>
</evidence>
<keyword evidence="12" id="KW-1185">Reference proteome</keyword>
<reference evidence="11 12" key="1">
    <citation type="submission" date="2016-07" db="EMBL/GenBank/DDBJ databases">
        <title>Draft genome sequence of Prauserella muralis DSM 45305, isolated from a mould-covered wall in an indoor environment.</title>
        <authorList>
            <person name="Ruckert C."/>
            <person name="Albersmeier A."/>
            <person name="Jiang C.-L."/>
            <person name="Jiang Y."/>
            <person name="Kalinowski J."/>
            <person name="Schneider O."/>
            <person name="Winkler A."/>
            <person name="Zotchev S.B."/>
        </authorList>
    </citation>
    <scope>NUCLEOTIDE SEQUENCE [LARGE SCALE GENOMIC DNA]</scope>
    <source>
        <strain evidence="11 12">DSM 45305</strain>
    </source>
</reference>
<keyword evidence="2" id="KW-0813">Transport</keyword>
<dbReference type="InterPro" id="IPR050616">
    <property type="entry name" value="CPA3_Na-H_Antiporter_A"/>
</dbReference>
<dbReference type="PANTHER" id="PTHR43373">
    <property type="entry name" value="NA(+)/H(+) ANTIPORTER SUBUNIT"/>
    <property type="match status" value="1"/>
</dbReference>
<evidence type="ECO:0000259" key="8">
    <source>
        <dbReference type="Pfam" id="PF00361"/>
    </source>
</evidence>
<evidence type="ECO:0000259" key="10">
    <source>
        <dbReference type="Pfam" id="PF20501"/>
    </source>
</evidence>
<dbReference type="Pfam" id="PF00361">
    <property type="entry name" value="Proton_antipo_M"/>
    <property type="match status" value="1"/>
</dbReference>
<evidence type="ECO:0000256" key="4">
    <source>
        <dbReference type="ARBA" id="ARBA00022692"/>
    </source>
</evidence>
<dbReference type="Pfam" id="PF13244">
    <property type="entry name" value="MbhD"/>
    <property type="match status" value="1"/>
</dbReference>